<keyword evidence="2" id="KW-0812">Transmembrane</keyword>
<reference evidence="3 4" key="1">
    <citation type="submission" date="2020-08" db="EMBL/GenBank/DDBJ databases">
        <title>Genomic Encyclopedia of Type Strains, Phase IV (KMG-IV): sequencing the most valuable type-strain genomes for metagenomic binning, comparative biology and taxonomic classification.</title>
        <authorList>
            <person name="Goeker M."/>
        </authorList>
    </citation>
    <scope>NUCLEOTIDE SEQUENCE [LARGE SCALE GENOMIC DNA]</scope>
    <source>
        <strain evidence="3 4">DSM 100044</strain>
    </source>
</reference>
<feature type="transmembrane region" description="Helical" evidence="2">
    <location>
        <begin position="336"/>
        <end position="360"/>
    </location>
</feature>
<proteinExistence type="predicted"/>
<dbReference type="EMBL" id="JACIJK010000001">
    <property type="protein sequence ID" value="MBB5713290.1"/>
    <property type="molecule type" value="Genomic_DNA"/>
</dbReference>
<feature type="transmembrane region" description="Helical" evidence="2">
    <location>
        <begin position="108"/>
        <end position="129"/>
    </location>
</feature>
<dbReference type="InterPro" id="IPR022134">
    <property type="entry name" value="DUF3667"/>
</dbReference>
<name>A0A7W9B9Y6_9SPHN</name>
<sequence length="364" mass="40025">MAGELEAIGGFVDGAMVARAVEPHAGEGGGQDAHGGGKCLNCGTELIGSHCHSCGQHAHVHRTVGAIGHEIAHGVFHFEGKMWRTLPMLALRPGELTRRYVAGERARFVSPMAVFLFSVFLLFAVVAQLPGWHMGDTSWINDARVEDARKAVAKQRDRAAEQVKDLDSDLAEARAEKTPDPARIAQLTEKRTEAVQTQTTLSRTEQMLPAPAEEEKGAHSKSGWLNAKLQHAKENPQLVLYKIKSSAYKFSWLLIPLSLPFLWLLFPLRRGVGMYDHAVFATYSLSFMSLLAITLAVLGAIGTPTNVLVFASLLIPPFHIYKQLRGAYSLSRVGALWRTVWLLFFITIITTLFTLVLLYLGTAD</sequence>
<accession>A0A7W9B9Y6</accession>
<dbReference type="Proteomes" id="UP000546200">
    <property type="component" value="Unassembled WGS sequence"/>
</dbReference>
<keyword evidence="4" id="KW-1185">Reference proteome</keyword>
<evidence type="ECO:0000256" key="1">
    <source>
        <dbReference type="SAM" id="MobiDB-lite"/>
    </source>
</evidence>
<dbReference type="Pfam" id="PF12412">
    <property type="entry name" value="DUF3667"/>
    <property type="match status" value="1"/>
</dbReference>
<evidence type="ECO:0000256" key="2">
    <source>
        <dbReference type="SAM" id="Phobius"/>
    </source>
</evidence>
<keyword evidence="2" id="KW-1133">Transmembrane helix</keyword>
<feature type="region of interest" description="Disordered" evidence="1">
    <location>
        <begin position="156"/>
        <end position="180"/>
    </location>
</feature>
<keyword evidence="2" id="KW-0472">Membrane</keyword>
<evidence type="ECO:0008006" key="5">
    <source>
        <dbReference type="Google" id="ProtNLM"/>
    </source>
</evidence>
<dbReference type="RefSeq" id="WP_184053258.1">
    <property type="nucleotide sequence ID" value="NZ_JACIJK010000001.1"/>
</dbReference>
<organism evidence="3 4">
    <name type="scientific">Sphingomonas aerophila</name>
    <dbReference type="NCBI Taxonomy" id="1344948"/>
    <lineage>
        <taxon>Bacteria</taxon>
        <taxon>Pseudomonadati</taxon>
        <taxon>Pseudomonadota</taxon>
        <taxon>Alphaproteobacteria</taxon>
        <taxon>Sphingomonadales</taxon>
        <taxon>Sphingomonadaceae</taxon>
        <taxon>Sphingomonas</taxon>
    </lineage>
</organism>
<gene>
    <name evidence="3" type="ORF">FHS94_000109</name>
</gene>
<evidence type="ECO:0000313" key="4">
    <source>
        <dbReference type="Proteomes" id="UP000546200"/>
    </source>
</evidence>
<dbReference type="AlphaFoldDB" id="A0A7W9B9Y6"/>
<protein>
    <recommendedName>
        <fullName evidence="5">DUF3667 domain-containing protein</fullName>
    </recommendedName>
</protein>
<comment type="caution">
    <text evidence="3">The sequence shown here is derived from an EMBL/GenBank/DDBJ whole genome shotgun (WGS) entry which is preliminary data.</text>
</comment>
<feature type="transmembrane region" description="Helical" evidence="2">
    <location>
        <begin position="250"/>
        <end position="268"/>
    </location>
</feature>
<feature type="transmembrane region" description="Helical" evidence="2">
    <location>
        <begin position="280"/>
        <end position="301"/>
    </location>
</feature>
<evidence type="ECO:0000313" key="3">
    <source>
        <dbReference type="EMBL" id="MBB5713290.1"/>
    </source>
</evidence>